<dbReference type="AlphaFoldDB" id="A0A0A9BW88"/>
<protein>
    <submittedName>
        <fullName evidence="1">Uncharacterized protein</fullName>
    </submittedName>
</protein>
<proteinExistence type="predicted"/>
<accession>A0A0A9BW88</accession>
<dbReference type="EMBL" id="GBRH01234378">
    <property type="protein sequence ID" value="JAD63517.1"/>
    <property type="molecule type" value="Transcribed_RNA"/>
</dbReference>
<reference evidence="1" key="2">
    <citation type="journal article" date="2015" name="Data Brief">
        <title>Shoot transcriptome of the giant reed, Arundo donax.</title>
        <authorList>
            <person name="Barrero R.A."/>
            <person name="Guerrero F.D."/>
            <person name="Moolhuijzen P."/>
            <person name="Goolsby J.A."/>
            <person name="Tidwell J."/>
            <person name="Bellgard S.E."/>
            <person name="Bellgard M.I."/>
        </authorList>
    </citation>
    <scope>NUCLEOTIDE SEQUENCE</scope>
    <source>
        <tissue evidence="1">Shoot tissue taken approximately 20 cm above the soil surface</tissue>
    </source>
</reference>
<organism evidence="1">
    <name type="scientific">Arundo donax</name>
    <name type="common">Giant reed</name>
    <name type="synonym">Donax arundinaceus</name>
    <dbReference type="NCBI Taxonomy" id="35708"/>
    <lineage>
        <taxon>Eukaryota</taxon>
        <taxon>Viridiplantae</taxon>
        <taxon>Streptophyta</taxon>
        <taxon>Embryophyta</taxon>
        <taxon>Tracheophyta</taxon>
        <taxon>Spermatophyta</taxon>
        <taxon>Magnoliopsida</taxon>
        <taxon>Liliopsida</taxon>
        <taxon>Poales</taxon>
        <taxon>Poaceae</taxon>
        <taxon>PACMAD clade</taxon>
        <taxon>Arundinoideae</taxon>
        <taxon>Arundineae</taxon>
        <taxon>Arundo</taxon>
    </lineage>
</organism>
<sequence length="29" mass="3499">MLGTFVYTYTTLTLAFRRRARLQFFGQHC</sequence>
<reference evidence="1" key="1">
    <citation type="submission" date="2014-09" db="EMBL/GenBank/DDBJ databases">
        <authorList>
            <person name="Magalhaes I.L.F."/>
            <person name="Oliveira U."/>
            <person name="Santos F.R."/>
            <person name="Vidigal T.H.D.A."/>
            <person name="Brescovit A.D."/>
            <person name="Santos A.J."/>
        </authorList>
    </citation>
    <scope>NUCLEOTIDE SEQUENCE</scope>
    <source>
        <tissue evidence="1">Shoot tissue taken approximately 20 cm above the soil surface</tissue>
    </source>
</reference>
<evidence type="ECO:0000313" key="1">
    <source>
        <dbReference type="EMBL" id="JAD63517.1"/>
    </source>
</evidence>
<name>A0A0A9BW88_ARUDO</name>